<reference evidence="4" key="1">
    <citation type="submission" date="2016-01" db="EMBL/GenBank/DDBJ databases">
        <title>Draft genome of Chromobacterium sp. F49.</title>
        <authorList>
            <person name="Hong K.W."/>
        </authorList>
    </citation>
    <scope>NUCLEOTIDE SEQUENCE [LARGE SCALE GENOMIC DNA]</scope>
    <source>
        <strain evidence="4">M40</strain>
    </source>
</reference>
<organism evidence="3 5">
    <name type="scientific">Brevibacterium casei</name>
    <dbReference type="NCBI Taxonomy" id="33889"/>
    <lineage>
        <taxon>Bacteria</taxon>
        <taxon>Bacillati</taxon>
        <taxon>Actinomycetota</taxon>
        <taxon>Actinomycetes</taxon>
        <taxon>Micrococcales</taxon>
        <taxon>Brevibacteriaceae</taxon>
        <taxon>Brevibacterium</taxon>
    </lineage>
</organism>
<dbReference type="AlphaFoldDB" id="A0A163AVK2"/>
<dbReference type="RefSeq" id="WP_009379256.1">
    <property type="nucleotide sequence ID" value="NZ_CP065682.1"/>
</dbReference>
<reference evidence="3 5" key="3">
    <citation type="submission" date="2020-12" db="EMBL/GenBank/DDBJ databases">
        <title>FDA dAtabase for Regulatory Grade micrObial Sequences (FDA-ARGOS): Supporting development and validation of Infectious Disease Dx tests.</title>
        <authorList>
            <person name="Sproer C."/>
            <person name="Gronow S."/>
            <person name="Severitt S."/>
            <person name="Schroder I."/>
            <person name="Tallon L."/>
            <person name="Sadzewicz L."/>
            <person name="Zhao X."/>
            <person name="Boylan J."/>
            <person name="Ott S."/>
            <person name="Bowen H."/>
            <person name="Vavikolanu K."/>
            <person name="Mehta A."/>
            <person name="Aluvathingal J."/>
            <person name="Nadendla S."/>
            <person name="Lowell S."/>
            <person name="Myers T."/>
            <person name="Yan Y."/>
            <person name="Sichtig H."/>
        </authorList>
    </citation>
    <scope>NUCLEOTIDE SEQUENCE [LARGE SCALE GENOMIC DNA]</scope>
    <source>
        <strain evidence="3 5">FDAARGOS_902</strain>
    </source>
</reference>
<dbReference type="KEGG" id="bcau:I6G59_09045"/>
<evidence type="ECO:0000313" key="4">
    <source>
        <dbReference type="Proteomes" id="UP000076612"/>
    </source>
</evidence>
<dbReference type="EMBL" id="CP065682">
    <property type="protein sequence ID" value="QPS32192.1"/>
    <property type="molecule type" value="Genomic_DNA"/>
</dbReference>
<gene>
    <name evidence="2" type="ORF">AVW13_06570</name>
    <name evidence="3" type="ORF">I6G59_09045</name>
</gene>
<dbReference type="EMBL" id="LQQR01000007">
    <property type="protein sequence ID" value="KZE22589.1"/>
    <property type="molecule type" value="Genomic_DNA"/>
</dbReference>
<evidence type="ECO:0000256" key="1">
    <source>
        <dbReference type="SAM" id="MobiDB-lite"/>
    </source>
</evidence>
<evidence type="ECO:0000313" key="2">
    <source>
        <dbReference type="EMBL" id="KZE22589.1"/>
    </source>
</evidence>
<dbReference type="Proteomes" id="UP000594979">
    <property type="component" value="Chromosome"/>
</dbReference>
<evidence type="ECO:0000313" key="3">
    <source>
        <dbReference type="EMBL" id="QPS32192.1"/>
    </source>
</evidence>
<feature type="region of interest" description="Disordered" evidence="1">
    <location>
        <begin position="1"/>
        <end position="27"/>
    </location>
</feature>
<evidence type="ECO:0000313" key="5">
    <source>
        <dbReference type="Proteomes" id="UP000594979"/>
    </source>
</evidence>
<feature type="compositionally biased region" description="Basic and acidic residues" evidence="1">
    <location>
        <begin position="17"/>
        <end position="27"/>
    </location>
</feature>
<accession>A0A163AVK2</accession>
<dbReference type="Proteomes" id="UP000076612">
    <property type="component" value="Unassembled WGS sequence"/>
</dbReference>
<proteinExistence type="predicted"/>
<name>A0A163AVK2_9MICO</name>
<protein>
    <submittedName>
        <fullName evidence="3">Uncharacterized protein</fullName>
    </submittedName>
</protein>
<sequence>MDSKIQFFVDSTSPHSEPPKELGDGRRVEWSEASDVVITLTDGTMHRYAPSFQGSGETNTSEGGHAYAILDGTLQVQSYNHEAFFADSKVSGMDWETGRYGYLQSRETVKVLRTYSQGAWVEATGMTVEPIHKTRSKKTFQDDQND</sequence>
<reference evidence="2" key="2">
    <citation type="submission" date="2016-01" db="EMBL/GenBank/DDBJ databases">
        <authorList>
            <person name="Hong K.W."/>
        </authorList>
    </citation>
    <scope>NUCLEOTIDE SEQUENCE</scope>
    <source>
        <strain evidence="2">M40</strain>
    </source>
</reference>